<keyword evidence="6" id="KW-1185">Reference proteome</keyword>
<sequence>MFRSKLSDAAKALLAAALIAVPATVVTATPAYADCGDPGEAPCTGPVPTVDEVVAIMAELTDPNIPAANKGDIVTPGFSPEEAGTIDDHLNQMNGKGLLPLPFVVTDIQPAPNNFAGATLATTGGFHQISAAKPIVLVDQGGHWLITHDTAMTALDAFWYNARRHPVVVGGI</sequence>
<protein>
    <recommendedName>
        <fullName evidence="4">Low molecular weight antigen MTB12-like C-terminal domain-containing protein</fullName>
    </recommendedName>
</protein>
<evidence type="ECO:0000256" key="2">
    <source>
        <dbReference type="ARBA" id="ARBA00093774"/>
    </source>
</evidence>
<reference evidence="5 6" key="1">
    <citation type="submission" date="2021-05" db="EMBL/GenBank/DDBJ databases">
        <title>Mycobacterium acidophilum sp. nov., an extremely acid-tolerant member of the genus Mycobacterium.</title>
        <authorList>
            <person name="Xia J."/>
        </authorList>
    </citation>
    <scope>NUCLEOTIDE SEQUENCE [LARGE SCALE GENOMIC DNA]</scope>
    <source>
        <strain evidence="5 6">M1</strain>
    </source>
</reference>
<dbReference type="InterPro" id="IPR058644">
    <property type="entry name" value="Mtb12-like_C"/>
</dbReference>
<gene>
    <name evidence="5" type="ORF">KIH27_10755</name>
</gene>
<comment type="similarity">
    <text evidence="2">Belongs to the MTB12 family.</text>
</comment>
<proteinExistence type="inferred from homology"/>
<keyword evidence="1 3" id="KW-0732">Signal</keyword>
<dbReference type="Proteomes" id="UP001519535">
    <property type="component" value="Unassembled WGS sequence"/>
</dbReference>
<comment type="caution">
    <text evidence="5">The sequence shown here is derived from an EMBL/GenBank/DDBJ whole genome shotgun (WGS) entry which is preliminary data.</text>
</comment>
<evidence type="ECO:0000313" key="5">
    <source>
        <dbReference type="EMBL" id="MBS9534063.1"/>
    </source>
</evidence>
<evidence type="ECO:0000256" key="1">
    <source>
        <dbReference type="ARBA" id="ARBA00022729"/>
    </source>
</evidence>
<name>A0ABS5RIE0_9MYCO</name>
<dbReference type="EMBL" id="JAHCLR010000018">
    <property type="protein sequence ID" value="MBS9534063.1"/>
    <property type="molecule type" value="Genomic_DNA"/>
</dbReference>
<feature type="domain" description="Low molecular weight antigen MTB12-like C-terminal" evidence="4">
    <location>
        <begin position="46"/>
        <end position="156"/>
    </location>
</feature>
<evidence type="ECO:0000313" key="6">
    <source>
        <dbReference type="Proteomes" id="UP001519535"/>
    </source>
</evidence>
<feature type="signal peptide" evidence="3">
    <location>
        <begin position="1"/>
        <end position="33"/>
    </location>
</feature>
<evidence type="ECO:0000259" key="4">
    <source>
        <dbReference type="Pfam" id="PF26580"/>
    </source>
</evidence>
<dbReference type="RefSeq" id="WP_214092945.1">
    <property type="nucleotide sequence ID" value="NZ_JAHCLR010000018.1"/>
</dbReference>
<accession>A0ABS5RIE0</accession>
<evidence type="ECO:0000256" key="3">
    <source>
        <dbReference type="SAM" id="SignalP"/>
    </source>
</evidence>
<feature type="chain" id="PRO_5046818051" description="Low molecular weight antigen MTB12-like C-terminal domain-containing protein" evidence="3">
    <location>
        <begin position="34"/>
        <end position="172"/>
    </location>
</feature>
<organism evidence="5 6">
    <name type="scientific">Mycolicibacter acidiphilus</name>
    <dbReference type="NCBI Taxonomy" id="2835306"/>
    <lineage>
        <taxon>Bacteria</taxon>
        <taxon>Bacillati</taxon>
        <taxon>Actinomycetota</taxon>
        <taxon>Actinomycetes</taxon>
        <taxon>Mycobacteriales</taxon>
        <taxon>Mycobacteriaceae</taxon>
        <taxon>Mycolicibacter</taxon>
    </lineage>
</organism>
<dbReference type="Pfam" id="PF26580">
    <property type="entry name" value="Mtb12_C"/>
    <property type="match status" value="1"/>
</dbReference>